<comment type="caution">
    <text evidence="1">The sequence shown here is derived from an EMBL/GenBank/DDBJ whole genome shotgun (WGS) entry which is preliminary data.</text>
</comment>
<dbReference type="SUPFAM" id="SSF102400">
    <property type="entry name" value="DNA polymerase III chi subunit"/>
    <property type="match status" value="1"/>
</dbReference>
<dbReference type="EC" id="2.7.7.7" evidence="1"/>
<protein>
    <submittedName>
        <fullName evidence="1">DNA polymerase III chi subunit HolC</fullName>
        <ecNumber evidence="1">2.7.7.7</ecNumber>
    </submittedName>
</protein>
<dbReference type="Pfam" id="PF04364">
    <property type="entry name" value="DNA_pol3_chi"/>
    <property type="match status" value="1"/>
</dbReference>
<dbReference type="InterPro" id="IPR036768">
    <property type="entry name" value="PolIII_chi_sf"/>
</dbReference>
<dbReference type="GO" id="GO:0006260">
    <property type="term" value="P:DNA replication"/>
    <property type="evidence" value="ECO:0007669"/>
    <property type="project" value="InterPro"/>
</dbReference>
<name>J9CJG1_9ZZZZ</name>
<dbReference type="GO" id="GO:0003677">
    <property type="term" value="F:DNA binding"/>
    <property type="evidence" value="ECO:0007669"/>
    <property type="project" value="InterPro"/>
</dbReference>
<reference evidence="1" key="1">
    <citation type="journal article" date="2012" name="PLoS ONE">
        <title>Gene sets for utilization of primary and secondary nutrition supplies in the distal gut of endangered iberian lynx.</title>
        <authorList>
            <person name="Alcaide M."/>
            <person name="Messina E."/>
            <person name="Richter M."/>
            <person name="Bargiela R."/>
            <person name="Peplies J."/>
            <person name="Huws S.A."/>
            <person name="Newbold C.J."/>
            <person name="Golyshin P.N."/>
            <person name="Simon M.A."/>
            <person name="Lopez G."/>
            <person name="Yakimov M.M."/>
            <person name="Ferrer M."/>
        </authorList>
    </citation>
    <scope>NUCLEOTIDE SEQUENCE</scope>
</reference>
<dbReference type="AlphaFoldDB" id="J9CJG1"/>
<proteinExistence type="predicted"/>
<evidence type="ECO:0000313" key="1">
    <source>
        <dbReference type="EMBL" id="EJX00201.1"/>
    </source>
</evidence>
<accession>J9CJG1</accession>
<keyword evidence="1" id="KW-0808">Transferase</keyword>
<dbReference type="GO" id="GO:0032298">
    <property type="term" value="P:positive regulation of DNA-templated DNA replication initiation"/>
    <property type="evidence" value="ECO:0007669"/>
    <property type="project" value="TreeGrafter"/>
</dbReference>
<organism evidence="1">
    <name type="scientific">gut metagenome</name>
    <dbReference type="NCBI Taxonomy" id="749906"/>
    <lineage>
        <taxon>unclassified sequences</taxon>
        <taxon>metagenomes</taxon>
        <taxon>organismal metagenomes</taxon>
    </lineage>
</organism>
<dbReference type="GO" id="GO:0003887">
    <property type="term" value="F:DNA-directed DNA polymerase activity"/>
    <property type="evidence" value="ECO:0007669"/>
    <property type="project" value="UniProtKB-EC"/>
</dbReference>
<dbReference type="PANTHER" id="PTHR38767:SF1">
    <property type="entry name" value="DNA POLYMERASE III SUBUNIT CHI"/>
    <property type="match status" value="1"/>
</dbReference>
<dbReference type="PANTHER" id="PTHR38767">
    <property type="entry name" value="DNA POLYMERASE III SUBUNIT CHI"/>
    <property type="match status" value="1"/>
</dbReference>
<sequence length="148" mass="17268">MRNNGVMQKIDFHFNVSNRLQYACLVTRTVYRRGLTLAVWTADERRLRQFDSLLWQFDPLSFLPHVRTGSVHAEETPILLSNDLPALKGDVLLLLDDQLPPNWEEHFNHFTRIIDVVSTDPVELNASRQRYRAYKKAGVELAAYDRRS</sequence>
<keyword evidence="1" id="KW-0548">Nucleotidyltransferase</keyword>
<dbReference type="InterPro" id="IPR007459">
    <property type="entry name" value="DNA_pol3_chi"/>
</dbReference>
<dbReference type="Gene3D" id="3.40.50.10110">
    <property type="entry name" value="DNA polymerase III subunit chi"/>
    <property type="match status" value="1"/>
</dbReference>
<gene>
    <name evidence="1" type="ORF">EVA_11694</name>
</gene>
<dbReference type="EMBL" id="AMCI01003480">
    <property type="protein sequence ID" value="EJX00201.1"/>
    <property type="molecule type" value="Genomic_DNA"/>
</dbReference>